<protein>
    <recommendedName>
        <fullName evidence="1">DUF2264 domain-containing protein</fullName>
    </recommendedName>
</protein>
<reference evidence="2 3" key="1">
    <citation type="submission" date="2017-11" db="EMBL/GenBank/DDBJ databases">
        <title>Genomic Encyclopedia of Archaeal and Bacterial Type Strains, Phase II (KMG-II): From Individual Species to Whole Genera.</title>
        <authorList>
            <person name="Goeker M."/>
        </authorList>
    </citation>
    <scope>NUCLEOTIDE SEQUENCE [LARGE SCALE GENOMIC DNA]</scope>
    <source>
        <strain evidence="2 3">DSM 27268</strain>
    </source>
</reference>
<dbReference type="OrthoDB" id="9813465at2"/>
<sequence length="422" mass="47549">MMNRRSFLSVASLAGVHSFLVAGKLVYPDKLCTSSLLADSATDDRRYWAGLLYRIAFPVCKALSDDALKKRMPVQVNPIFHNQQDRARYSHLEAVGRTLSGIAPWLAVKGLTGEEAHMQQTLQELVLKGLTHIADPNAEDHLNFNQGGQPLVDGAFLCLGFLRAWHTLWEPLDVLTKNRIVQAIVSQRNIRPPQSNWLLFASLNEVFLMQAGEKPDTHRLWEGVHAFEKWYLGDGWYGDGSQLHFDYYNAYVIHPFLFQIYRVLLQAGMVNESQYQEVVKRMQRYAEEQERLISPEGSYPPIGRSIVYRTGAFQVLADAALQHLLPESLKPAQVRCALSAVIQRQFEAPGTFDAEGWLQIGFCGHQPEAANSYISTGSLYLCTNGFLPLGLPPDDPFWTDPPADWTAKKAWHGISFQPDHAI</sequence>
<dbReference type="PANTHER" id="PTHR35339">
    <property type="entry name" value="LINALOOL DEHYDRATASE_ISOMERASE DOMAIN-CONTAINING PROTEIN"/>
    <property type="match status" value="1"/>
</dbReference>
<proteinExistence type="predicted"/>
<dbReference type="InterPro" id="IPR016624">
    <property type="entry name" value="UCP014753"/>
</dbReference>
<organism evidence="2 3">
    <name type="scientific">Thermoflavifilum aggregans</name>
    <dbReference type="NCBI Taxonomy" id="454188"/>
    <lineage>
        <taxon>Bacteria</taxon>
        <taxon>Pseudomonadati</taxon>
        <taxon>Bacteroidota</taxon>
        <taxon>Chitinophagia</taxon>
        <taxon>Chitinophagales</taxon>
        <taxon>Chitinophagaceae</taxon>
        <taxon>Thermoflavifilum</taxon>
    </lineage>
</organism>
<evidence type="ECO:0000313" key="3">
    <source>
        <dbReference type="Proteomes" id="UP000230000"/>
    </source>
</evidence>
<dbReference type="Proteomes" id="UP000230000">
    <property type="component" value="Unassembled WGS sequence"/>
</dbReference>
<dbReference type="EMBL" id="PGFG01000001">
    <property type="protein sequence ID" value="PJJ75682.1"/>
    <property type="molecule type" value="Genomic_DNA"/>
</dbReference>
<dbReference type="PIRSF" id="PIRSF014753">
    <property type="entry name" value="UCP014753"/>
    <property type="match status" value="1"/>
</dbReference>
<accession>A0A2M9CUT6</accession>
<evidence type="ECO:0000313" key="2">
    <source>
        <dbReference type="EMBL" id="PJJ75682.1"/>
    </source>
</evidence>
<keyword evidence="3" id="KW-1185">Reference proteome</keyword>
<gene>
    <name evidence="2" type="ORF">BXY57_1265</name>
</gene>
<dbReference type="PANTHER" id="PTHR35339:SF3">
    <property type="entry name" value="DUF2264 DOMAIN-CONTAINING PROTEIN"/>
    <property type="match status" value="1"/>
</dbReference>
<dbReference type="Pfam" id="PF10022">
    <property type="entry name" value="DUF2264"/>
    <property type="match status" value="1"/>
</dbReference>
<evidence type="ECO:0000259" key="1">
    <source>
        <dbReference type="Pfam" id="PF10022"/>
    </source>
</evidence>
<dbReference type="InterPro" id="IPR049349">
    <property type="entry name" value="DUF2264_N"/>
</dbReference>
<feature type="domain" description="DUF2264" evidence="1">
    <location>
        <begin position="44"/>
        <end position="405"/>
    </location>
</feature>
<dbReference type="RefSeq" id="WP_100314262.1">
    <property type="nucleotide sequence ID" value="NZ_PGFG01000001.1"/>
</dbReference>
<comment type="caution">
    <text evidence="2">The sequence shown here is derived from an EMBL/GenBank/DDBJ whole genome shotgun (WGS) entry which is preliminary data.</text>
</comment>
<dbReference type="AlphaFoldDB" id="A0A2M9CUT6"/>
<name>A0A2M9CUT6_9BACT</name>